<dbReference type="InterPro" id="IPR049492">
    <property type="entry name" value="BD-FAE-like_dom"/>
</dbReference>
<dbReference type="AlphaFoldDB" id="A0A0A2M860"/>
<reference evidence="4 5" key="1">
    <citation type="submission" date="2013-09" db="EMBL/GenBank/DDBJ databases">
        <authorList>
            <person name="Zeng Z."/>
            <person name="Chen C."/>
        </authorList>
    </citation>
    <scope>NUCLEOTIDE SEQUENCE [LARGE SCALE GENOMIC DNA]</scope>
    <source>
        <strain evidence="4 5">WB 3.3-2</strain>
    </source>
</reference>
<feature type="signal peptide" evidence="2">
    <location>
        <begin position="1"/>
        <end position="20"/>
    </location>
</feature>
<name>A0A0A2M860_9FLAO</name>
<accession>A0A0A2M860</accession>
<dbReference type="PROSITE" id="PS51257">
    <property type="entry name" value="PROKAR_LIPOPROTEIN"/>
    <property type="match status" value="1"/>
</dbReference>
<evidence type="ECO:0000259" key="3">
    <source>
        <dbReference type="Pfam" id="PF20434"/>
    </source>
</evidence>
<evidence type="ECO:0000256" key="1">
    <source>
        <dbReference type="ARBA" id="ARBA00022801"/>
    </source>
</evidence>
<dbReference type="PANTHER" id="PTHR48081:SF13">
    <property type="entry name" value="ALPHA_BETA HYDROLASE"/>
    <property type="match status" value="1"/>
</dbReference>
<dbReference type="InterPro" id="IPR050300">
    <property type="entry name" value="GDXG_lipolytic_enzyme"/>
</dbReference>
<keyword evidence="2" id="KW-0732">Signal</keyword>
<evidence type="ECO:0000256" key="2">
    <source>
        <dbReference type="SAM" id="SignalP"/>
    </source>
</evidence>
<dbReference type="eggNOG" id="COG0657">
    <property type="taxonomic scope" value="Bacteria"/>
</dbReference>
<feature type="domain" description="BD-FAE-like" evidence="3">
    <location>
        <begin position="48"/>
        <end position="240"/>
    </location>
</feature>
<evidence type="ECO:0000313" key="5">
    <source>
        <dbReference type="Proteomes" id="UP000030152"/>
    </source>
</evidence>
<evidence type="ECO:0000313" key="4">
    <source>
        <dbReference type="EMBL" id="KGO87806.1"/>
    </source>
</evidence>
<dbReference type="Gene3D" id="3.40.50.1820">
    <property type="entry name" value="alpha/beta hydrolase"/>
    <property type="match status" value="1"/>
</dbReference>
<dbReference type="RefSeq" id="WP_020212721.1">
    <property type="nucleotide sequence ID" value="NZ_JRLX01000003.1"/>
</dbReference>
<proteinExistence type="predicted"/>
<keyword evidence="5" id="KW-1185">Reference proteome</keyword>
<dbReference type="OrthoDB" id="9777975at2"/>
<dbReference type="STRING" id="1121895.GCA_000378485_01570"/>
<keyword evidence="1" id="KW-0378">Hydrolase</keyword>
<dbReference type="GO" id="GO:0016787">
    <property type="term" value="F:hydrolase activity"/>
    <property type="evidence" value="ECO:0007669"/>
    <property type="project" value="UniProtKB-KW"/>
</dbReference>
<dbReference type="EMBL" id="JRLX01000003">
    <property type="protein sequence ID" value="KGO87806.1"/>
    <property type="molecule type" value="Genomic_DNA"/>
</dbReference>
<dbReference type="SUPFAM" id="SSF53474">
    <property type="entry name" value="alpha/beta-Hydrolases"/>
    <property type="match status" value="1"/>
</dbReference>
<dbReference type="Proteomes" id="UP000030152">
    <property type="component" value="Unassembled WGS sequence"/>
</dbReference>
<comment type="caution">
    <text evidence="4">The sequence shown here is derived from an EMBL/GenBank/DDBJ whole genome shotgun (WGS) entry which is preliminary data.</text>
</comment>
<sequence length="280" mass="30505">MKKSYIAILFISLLFGCSSSEDTITAPAPLAELNLTDVAYGSDPQQKMDVHLPANRTTATKVVIVVHGGAWIQGDKEDMAYIAEGVGEEFPEYAVVNFNYRLATQTSAAFPKQLQDLQQVIKFLKESDYNISHDYAFIGGSAGAHLAMLYSYKYDTAHEVKAVCNIVGPADFADPAYVTHPLYAFAAQTLLGTPNATPQMIQDVSPIAHITPQSPPTIMFYGGIDPLVPTSQGQRLKAALDAAGVYNEYNFYPNGGHADWDEATNADVYAKIIAFFEAKF</sequence>
<dbReference type="PANTHER" id="PTHR48081">
    <property type="entry name" value="AB HYDROLASE SUPERFAMILY PROTEIN C4A8.06C"/>
    <property type="match status" value="1"/>
</dbReference>
<gene>
    <name evidence="4" type="ORF">Q765_04770</name>
</gene>
<dbReference type="Pfam" id="PF20434">
    <property type="entry name" value="BD-FAE"/>
    <property type="match status" value="1"/>
</dbReference>
<dbReference type="InterPro" id="IPR029058">
    <property type="entry name" value="AB_hydrolase_fold"/>
</dbReference>
<organism evidence="4 5">
    <name type="scientific">Flavobacterium rivuli WB 3.3-2 = DSM 21788</name>
    <dbReference type="NCBI Taxonomy" id="1121895"/>
    <lineage>
        <taxon>Bacteria</taxon>
        <taxon>Pseudomonadati</taxon>
        <taxon>Bacteroidota</taxon>
        <taxon>Flavobacteriia</taxon>
        <taxon>Flavobacteriales</taxon>
        <taxon>Flavobacteriaceae</taxon>
        <taxon>Flavobacterium</taxon>
    </lineage>
</organism>
<protein>
    <recommendedName>
        <fullName evidence="3">BD-FAE-like domain-containing protein</fullName>
    </recommendedName>
</protein>
<feature type="chain" id="PRO_5001991805" description="BD-FAE-like domain-containing protein" evidence="2">
    <location>
        <begin position="21"/>
        <end position="280"/>
    </location>
</feature>